<dbReference type="VEuPathDB" id="ToxoDB:TGP89_294410"/>
<feature type="compositionally biased region" description="Basic and acidic residues" evidence="1">
    <location>
        <begin position="460"/>
        <end position="469"/>
    </location>
</feature>
<feature type="region of interest" description="Disordered" evidence="1">
    <location>
        <begin position="405"/>
        <end position="470"/>
    </location>
</feature>
<feature type="compositionally biased region" description="Basic and acidic residues" evidence="1">
    <location>
        <begin position="246"/>
        <end position="261"/>
    </location>
</feature>
<evidence type="ECO:0000313" key="3">
    <source>
        <dbReference type="EMBL" id="KFG35535.1"/>
    </source>
</evidence>
<reference evidence="3 4" key="1">
    <citation type="submission" date="2014-03" db="EMBL/GenBank/DDBJ databases">
        <authorList>
            <person name="Sibley D."/>
            <person name="Venepally P."/>
            <person name="Karamycheva S."/>
            <person name="Hadjithomas M."/>
            <person name="Khan A."/>
            <person name="Brunk B."/>
            <person name="Roos D."/>
            <person name="Caler E."/>
            <person name="Lorenzi H."/>
        </authorList>
    </citation>
    <scope>NUCLEOTIDE SEQUENCE [LARGE SCALE GENOMIC DNA]</scope>
    <source>
        <strain evidence="4">p89</strain>
    </source>
</reference>
<evidence type="ECO:0000256" key="2">
    <source>
        <dbReference type="SAM" id="SignalP"/>
    </source>
</evidence>
<evidence type="ECO:0008006" key="5">
    <source>
        <dbReference type="Google" id="ProtNLM"/>
    </source>
</evidence>
<dbReference type="OrthoDB" id="10390758at2759"/>
<feature type="compositionally biased region" description="Basic and acidic residues" evidence="1">
    <location>
        <begin position="419"/>
        <end position="443"/>
    </location>
</feature>
<feature type="region of interest" description="Disordered" evidence="1">
    <location>
        <begin position="222"/>
        <end position="265"/>
    </location>
</feature>
<comment type="caution">
    <text evidence="3">The sequence shown here is derived from an EMBL/GenBank/DDBJ whole genome shotgun (WGS) entry which is preliminary data.</text>
</comment>
<evidence type="ECO:0000313" key="4">
    <source>
        <dbReference type="Proteomes" id="UP000028828"/>
    </source>
</evidence>
<dbReference type="EMBL" id="AEYI02001589">
    <property type="protein sequence ID" value="KFG35535.1"/>
    <property type="molecule type" value="Genomic_DNA"/>
</dbReference>
<dbReference type="AlphaFoldDB" id="A0A086JTR7"/>
<organism evidence="3 4">
    <name type="scientific">Toxoplasma gondii p89</name>
    <dbReference type="NCBI Taxonomy" id="943119"/>
    <lineage>
        <taxon>Eukaryota</taxon>
        <taxon>Sar</taxon>
        <taxon>Alveolata</taxon>
        <taxon>Apicomplexa</taxon>
        <taxon>Conoidasida</taxon>
        <taxon>Coccidia</taxon>
        <taxon>Eucoccidiorida</taxon>
        <taxon>Eimeriorina</taxon>
        <taxon>Sarcocystidae</taxon>
        <taxon>Toxoplasma</taxon>
    </lineage>
</organism>
<gene>
    <name evidence="3" type="ORF">TGP89_294410</name>
</gene>
<dbReference type="Proteomes" id="UP000028828">
    <property type="component" value="Unassembled WGS sequence"/>
</dbReference>
<keyword evidence="2" id="KW-0732">Signal</keyword>
<feature type="chain" id="PRO_5001808504" description="Transmembrane protein" evidence="2">
    <location>
        <begin position="45"/>
        <end position="636"/>
    </location>
</feature>
<feature type="region of interest" description="Disordered" evidence="1">
    <location>
        <begin position="589"/>
        <end position="636"/>
    </location>
</feature>
<sequence>MVCAAPSSRRCRSSFPSWSPGASSSMSCVLLLIAFAGLSPGAAADEHSTTQWRTEERSLGSQPPLESYFEDSQFSDSSFLHRRHRRASDSEFDDPDDFPLLDKESGGNLQASEPWTTPGKTDAFLYSSAFRYKRLRVSTLTRGRGRLAQIARFVFLATAVLAAATQWRLARGAQWRRFVAKLPKLEEPLGEELAKFRSRALLHAPLTAQVEHLHPNISEQLASATDQKTPASEKAIVTAEPTTSDSETRKRETDNAREHAVAESSVSRSSRVRQLILEGFHVSSERQNALFKPKGLFQDADAPLLYIFFPASRGSLKNVIELQPTSVHVAQTAQQMALALQELRASGVKAPVSLDLSNFEVDDAGRVRLHVLAAVAAAEKEQAKESWQRVFSSFSRFWNAGKLSGTAEPAGRLESGQTEDSHREKSVGEGEKRAREGEKRVGEAETNGGDADAKSGVGEQEEKNGEVETSKSAGLFPKCASRMEQRDVLALGNAFADLAALIRGSREKNATPRGLMGAISLRMLWKVLDKVFPKSWWAKLRSISAGEHRQQREAERLEALAEKILGANSPPSLDAILADELFTRVAVDESGVSSSRSDIEASSPSPQNGEERSSPAVRVDLLPGSSQHAYEKNSQP</sequence>
<protein>
    <recommendedName>
        <fullName evidence="5">Transmembrane protein</fullName>
    </recommendedName>
</protein>
<accession>A0A086JTR7</accession>
<feature type="compositionally biased region" description="Polar residues" evidence="1">
    <location>
        <begin position="624"/>
        <end position="636"/>
    </location>
</feature>
<name>A0A086JTR7_TOXGO</name>
<feature type="signal peptide" evidence="2">
    <location>
        <begin position="1"/>
        <end position="44"/>
    </location>
</feature>
<feature type="compositionally biased region" description="Polar residues" evidence="1">
    <location>
        <begin position="591"/>
        <end position="608"/>
    </location>
</feature>
<proteinExistence type="predicted"/>
<evidence type="ECO:0000256" key="1">
    <source>
        <dbReference type="SAM" id="MobiDB-lite"/>
    </source>
</evidence>